<evidence type="ECO:0000313" key="7">
    <source>
        <dbReference type="EMBL" id="EET89789.1"/>
    </source>
</evidence>
<keyword evidence="2" id="KW-0479">Metal-binding</keyword>
<gene>
    <name evidence="7" type="ORF">UNLARM2_0903</name>
</gene>
<keyword evidence="1" id="KW-0004">4Fe-4S</keyword>
<name>C7DIL5_MICA2</name>
<keyword evidence="8" id="KW-1185">Reference proteome</keyword>
<sequence length="121" mass="13931">MIVKPLINVAKEVLKPPSTLEFPENRENLTDNYRGIHKLDMKTCISCAACARICPNQTIDMVDTETPDKGTKKMPLINLERCLFCALCEEVCPTKCLILTKDYSFEAYDRRDYIKRPEDLK</sequence>
<dbReference type="Gene3D" id="3.30.70.3270">
    <property type="match status" value="1"/>
</dbReference>
<evidence type="ECO:0000256" key="5">
    <source>
        <dbReference type="ARBA" id="ARBA00023014"/>
    </source>
</evidence>
<evidence type="ECO:0000256" key="3">
    <source>
        <dbReference type="ARBA" id="ARBA00022737"/>
    </source>
</evidence>
<organism evidence="7 8">
    <name type="scientific">Candidatus Micrarchaeum acidiphilum ARMAN-2</name>
    <dbReference type="NCBI Taxonomy" id="425595"/>
    <lineage>
        <taxon>Archaea</taxon>
        <taxon>Candidatus Micrarchaeota</taxon>
        <taxon>Candidatus Micrarchaeia</taxon>
        <taxon>Candidatus Micrarchaeales</taxon>
        <taxon>Candidatus Micrarchaeaceae</taxon>
        <taxon>Candidatus Micrarchaeum</taxon>
    </lineage>
</organism>
<evidence type="ECO:0000313" key="8">
    <source>
        <dbReference type="Proteomes" id="UP000332487"/>
    </source>
</evidence>
<proteinExistence type="predicted"/>
<dbReference type="SUPFAM" id="SSF54862">
    <property type="entry name" value="4Fe-4S ferredoxins"/>
    <property type="match status" value="1"/>
</dbReference>
<keyword evidence="4" id="KW-0408">Iron</keyword>
<dbReference type="PROSITE" id="PS00198">
    <property type="entry name" value="4FE4S_FER_1"/>
    <property type="match status" value="1"/>
</dbReference>
<dbReference type="GO" id="GO:0016020">
    <property type="term" value="C:membrane"/>
    <property type="evidence" value="ECO:0007669"/>
    <property type="project" value="InterPro"/>
</dbReference>
<keyword evidence="5" id="KW-0411">Iron-sulfur</keyword>
<evidence type="ECO:0000259" key="6">
    <source>
        <dbReference type="PROSITE" id="PS51379"/>
    </source>
</evidence>
<dbReference type="AlphaFoldDB" id="C7DIL5"/>
<dbReference type="InterPro" id="IPR010226">
    <property type="entry name" value="NADH_quinone_OxRdtase_chainI"/>
</dbReference>
<dbReference type="GO" id="GO:0051539">
    <property type="term" value="F:4 iron, 4 sulfur cluster binding"/>
    <property type="evidence" value="ECO:0007669"/>
    <property type="project" value="UniProtKB-KW"/>
</dbReference>
<protein>
    <submittedName>
        <fullName evidence="7">4Fe-4S ferredoxin iron-sulfur binding domain protein</fullName>
    </submittedName>
</protein>
<dbReference type="Proteomes" id="UP000332487">
    <property type="component" value="Unassembled WGS sequence"/>
</dbReference>
<evidence type="ECO:0000256" key="1">
    <source>
        <dbReference type="ARBA" id="ARBA00022485"/>
    </source>
</evidence>
<reference evidence="7 8" key="1">
    <citation type="journal article" date="2009" name="Genome Biol.">
        <title>Community-wide analysis of microbial genome sequence signatures.</title>
        <authorList>
            <person name="Dick G.J."/>
            <person name="Andersson A.F."/>
            <person name="Baker B.J."/>
            <person name="Simmons S.L."/>
            <person name="Thomas B.C."/>
            <person name="Yelton A.P."/>
            <person name="Banfield J.F."/>
        </authorList>
    </citation>
    <scope>NUCLEOTIDE SEQUENCE [LARGE SCALE GENOMIC DNA]</scope>
    <source>
        <strain evidence="7">ARMAN-2</strain>
    </source>
</reference>
<dbReference type="EMBL" id="GG697241">
    <property type="protein sequence ID" value="EET89789.1"/>
    <property type="molecule type" value="Genomic_DNA"/>
</dbReference>
<dbReference type="Pfam" id="PF12838">
    <property type="entry name" value="Fer4_7"/>
    <property type="match status" value="1"/>
</dbReference>
<dbReference type="GO" id="GO:0009060">
    <property type="term" value="P:aerobic respiration"/>
    <property type="evidence" value="ECO:0007669"/>
    <property type="project" value="TreeGrafter"/>
</dbReference>
<dbReference type="PANTHER" id="PTHR10849:SF35">
    <property type="entry name" value="FORMATE HYDROGENLYASE SUBUNIT 6-RELATED"/>
    <property type="match status" value="1"/>
</dbReference>
<dbReference type="InterPro" id="IPR017900">
    <property type="entry name" value="4Fe4S_Fe_S_CS"/>
</dbReference>
<reference evidence="7 8" key="2">
    <citation type="journal article" date="2010" name="Proc. Natl. Acad. Sci. U.S.A.">
        <title>Enigmatic, ultrasmall, uncultivated Archaea.</title>
        <authorList>
            <person name="Baker B.J."/>
            <person name="Comolli L.R."/>
            <person name="Dick G.J."/>
            <person name="Hauser L.J."/>
            <person name="Hyatt D."/>
            <person name="Dill B.D."/>
            <person name="Land M.L."/>
            <person name="Verberkmoes N.C."/>
            <person name="Hettich R.L."/>
            <person name="Banfield J.F."/>
        </authorList>
    </citation>
    <scope>NUCLEOTIDE SEQUENCE [LARGE SCALE GENOMIC DNA]</scope>
    <source>
        <strain evidence="7">ARMAN-2</strain>
    </source>
</reference>
<dbReference type="GO" id="GO:0003954">
    <property type="term" value="F:NADH dehydrogenase activity"/>
    <property type="evidence" value="ECO:0007669"/>
    <property type="project" value="TreeGrafter"/>
</dbReference>
<accession>C7DIL5</accession>
<dbReference type="PROSITE" id="PS51379">
    <property type="entry name" value="4FE4S_FER_2"/>
    <property type="match status" value="2"/>
</dbReference>
<dbReference type="PANTHER" id="PTHR10849">
    <property type="entry name" value="NADH DEHYDROGENASE UBIQUINONE IRON-SULFUR PROTEIN 8, MITOCHONDRIAL"/>
    <property type="match status" value="1"/>
</dbReference>
<dbReference type="InterPro" id="IPR017896">
    <property type="entry name" value="4Fe4S_Fe-S-bd"/>
</dbReference>
<keyword evidence="3" id="KW-0677">Repeat</keyword>
<dbReference type="GO" id="GO:0046872">
    <property type="term" value="F:metal ion binding"/>
    <property type="evidence" value="ECO:0007669"/>
    <property type="project" value="UniProtKB-KW"/>
</dbReference>
<evidence type="ECO:0000256" key="4">
    <source>
        <dbReference type="ARBA" id="ARBA00023004"/>
    </source>
</evidence>
<evidence type="ECO:0000256" key="2">
    <source>
        <dbReference type="ARBA" id="ARBA00022723"/>
    </source>
</evidence>
<feature type="domain" description="4Fe-4S ferredoxin-type" evidence="6">
    <location>
        <begin position="35"/>
        <end position="64"/>
    </location>
</feature>
<feature type="domain" description="4Fe-4S ferredoxin-type" evidence="6">
    <location>
        <begin position="73"/>
        <end position="102"/>
    </location>
</feature>